<feature type="transmembrane region" description="Helical" evidence="5">
    <location>
        <begin position="163"/>
        <end position="182"/>
    </location>
</feature>
<dbReference type="EMBL" id="JAMGBE010000003">
    <property type="protein sequence ID" value="MCL6730177.1"/>
    <property type="molecule type" value="Genomic_DNA"/>
</dbReference>
<proteinExistence type="predicted"/>
<evidence type="ECO:0000256" key="4">
    <source>
        <dbReference type="ARBA" id="ARBA00023136"/>
    </source>
</evidence>
<keyword evidence="4 5" id="KW-0472">Membrane</keyword>
<accession>A0ABT0S2T1</accession>
<evidence type="ECO:0000256" key="5">
    <source>
        <dbReference type="SAM" id="Phobius"/>
    </source>
</evidence>
<feature type="transmembrane region" description="Helical" evidence="5">
    <location>
        <begin position="134"/>
        <end position="156"/>
    </location>
</feature>
<keyword evidence="8" id="KW-1185">Reference proteome</keyword>
<feature type="transmembrane region" description="Helical" evidence="5">
    <location>
        <begin position="228"/>
        <end position="250"/>
    </location>
</feature>
<evidence type="ECO:0000259" key="6">
    <source>
        <dbReference type="Pfam" id="PF14378"/>
    </source>
</evidence>
<evidence type="ECO:0000256" key="2">
    <source>
        <dbReference type="ARBA" id="ARBA00022692"/>
    </source>
</evidence>
<evidence type="ECO:0000256" key="3">
    <source>
        <dbReference type="ARBA" id="ARBA00022989"/>
    </source>
</evidence>
<feature type="transmembrane region" description="Helical" evidence="5">
    <location>
        <begin position="30"/>
        <end position="52"/>
    </location>
</feature>
<evidence type="ECO:0000313" key="7">
    <source>
        <dbReference type="EMBL" id="MCL6730177.1"/>
    </source>
</evidence>
<dbReference type="PANTHER" id="PTHR31310:SF7">
    <property type="entry name" value="PA-PHOSPHATASE RELATED-FAMILY PROTEIN DDB_G0268928"/>
    <property type="match status" value="1"/>
</dbReference>
<feature type="domain" description="Inositolphosphotransferase Aur1/Ipt1" evidence="6">
    <location>
        <begin position="129"/>
        <end position="293"/>
    </location>
</feature>
<keyword evidence="2 5" id="KW-0812">Transmembrane</keyword>
<evidence type="ECO:0000313" key="8">
    <source>
        <dbReference type="Proteomes" id="UP001165342"/>
    </source>
</evidence>
<dbReference type="Proteomes" id="UP001165342">
    <property type="component" value="Unassembled WGS sequence"/>
</dbReference>
<comment type="caution">
    <text evidence="7">The sequence shown here is derived from an EMBL/GenBank/DDBJ whole genome shotgun (WGS) entry which is preliminary data.</text>
</comment>
<feature type="transmembrane region" description="Helical" evidence="5">
    <location>
        <begin position="257"/>
        <end position="279"/>
    </location>
</feature>
<keyword evidence="3 5" id="KW-1133">Transmembrane helix</keyword>
<sequence>MRYLLIFQLVFVLALSSVSSRPIPFEFARPIYAAVTLWTAGLAFLITRTGLGSLSHEHPLARFGSSLKEESKIVIRAFWLALVLGFSIALHGWAKSMIPYVTTYWADPILADFDKWVFGQDPWRLFRSELLAPVYATVYTSWFVITFGTLGLLAFSKRDQSRVLFAYFATLIVCGTLGQYILPSAGPMFYERIGFGTRFNELVQTNDPIYTMFADFLWDNYAAHTANIGTGISAMPSMHVGLAAWSAIALTTLWRPLIIPAVIYVFLIWCASIASGWHYSSDGVVSILASILIWKVSDPQWFRIGIPAAISFPRLGRRAAFDAFEDC</sequence>
<dbReference type="RefSeq" id="WP_249831677.1">
    <property type="nucleotide sequence ID" value="NZ_JAMGBE010000003.1"/>
</dbReference>
<comment type="subcellular location">
    <subcellularLocation>
        <location evidence="1">Membrane</location>
        <topology evidence="1">Multi-pass membrane protein</topology>
    </subcellularLocation>
</comment>
<dbReference type="PANTHER" id="PTHR31310">
    <property type="match status" value="1"/>
</dbReference>
<reference evidence="7" key="1">
    <citation type="submission" date="2022-05" db="EMBL/GenBank/DDBJ databases">
        <authorList>
            <person name="Jo J.-H."/>
            <person name="Im W.-T."/>
        </authorList>
    </citation>
    <scope>NUCLEOTIDE SEQUENCE</scope>
    <source>
        <strain evidence="7">SE220</strain>
    </source>
</reference>
<name>A0ABT0S2T1_9SPHN</name>
<dbReference type="InterPro" id="IPR052185">
    <property type="entry name" value="IPC_Synthase-Related"/>
</dbReference>
<organism evidence="7 8">
    <name type="scientific">Sphingomonas hankyongi</name>
    <dbReference type="NCBI Taxonomy" id="2908209"/>
    <lineage>
        <taxon>Bacteria</taxon>
        <taxon>Pseudomonadati</taxon>
        <taxon>Pseudomonadota</taxon>
        <taxon>Alphaproteobacteria</taxon>
        <taxon>Sphingomonadales</taxon>
        <taxon>Sphingomonadaceae</taxon>
        <taxon>Sphingomonas</taxon>
    </lineage>
</organism>
<dbReference type="InterPro" id="IPR026841">
    <property type="entry name" value="Aur1/Ipt1"/>
</dbReference>
<feature type="transmembrane region" description="Helical" evidence="5">
    <location>
        <begin position="73"/>
        <end position="94"/>
    </location>
</feature>
<gene>
    <name evidence="7" type="ORF">LZ538_08945</name>
</gene>
<dbReference type="Pfam" id="PF14378">
    <property type="entry name" value="PAP2_3"/>
    <property type="match status" value="1"/>
</dbReference>
<protein>
    <submittedName>
        <fullName evidence="7">Phosphatase PAP2 family protein</fullName>
    </submittedName>
</protein>
<evidence type="ECO:0000256" key="1">
    <source>
        <dbReference type="ARBA" id="ARBA00004141"/>
    </source>
</evidence>